<evidence type="ECO:0000256" key="1">
    <source>
        <dbReference type="SAM" id="MobiDB-lite"/>
    </source>
</evidence>
<dbReference type="InterPro" id="IPR003169">
    <property type="entry name" value="GYF"/>
</dbReference>
<feature type="compositionally biased region" description="Basic and acidic residues" evidence="1">
    <location>
        <begin position="801"/>
        <end position="815"/>
    </location>
</feature>
<dbReference type="EMBL" id="LHPF02000001">
    <property type="protein sequence ID" value="PSC76136.1"/>
    <property type="molecule type" value="Genomic_DNA"/>
</dbReference>
<feature type="compositionally biased region" description="Basic and acidic residues" evidence="1">
    <location>
        <begin position="1111"/>
        <end position="1123"/>
    </location>
</feature>
<feature type="compositionally biased region" description="Basic and acidic residues" evidence="1">
    <location>
        <begin position="1202"/>
        <end position="1215"/>
    </location>
</feature>
<dbReference type="SUPFAM" id="SSF53098">
    <property type="entry name" value="Ribonuclease H-like"/>
    <property type="match status" value="1"/>
</dbReference>
<dbReference type="STRING" id="554055.A0A2P6VPV7"/>
<evidence type="ECO:0000313" key="5">
    <source>
        <dbReference type="Proteomes" id="UP000239649"/>
    </source>
</evidence>
<feature type="compositionally biased region" description="Low complexity" evidence="1">
    <location>
        <begin position="1296"/>
        <end position="1307"/>
    </location>
</feature>
<protein>
    <submittedName>
        <fullName evidence="4">Transposon Ty3-I Gag-Pol poly</fullName>
    </submittedName>
</protein>
<dbReference type="Pfam" id="PF00665">
    <property type="entry name" value="rve"/>
    <property type="match status" value="1"/>
</dbReference>
<evidence type="ECO:0000259" key="3">
    <source>
        <dbReference type="PROSITE" id="PS50994"/>
    </source>
</evidence>
<evidence type="ECO:0000259" key="2">
    <source>
        <dbReference type="PROSITE" id="PS50829"/>
    </source>
</evidence>
<feature type="compositionally biased region" description="Low complexity" evidence="1">
    <location>
        <begin position="528"/>
        <end position="555"/>
    </location>
</feature>
<reference evidence="4 5" key="1">
    <citation type="journal article" date="2018" name="Plant J.">
        <title>Genome sequences of Chlorella sorokiniana UTEX 1602 and Micractinium conductrix SAG 241.80: implications to maltose excretion by a green alga.</title>
        <authorList>
            <person name="Arriola M.B."/>
            <person name="Velmurugan N."/>
            <person name="Zhang Y."/>
            <person name="Plunkett M.H."/>
            <person name="Hondzo H."/>
            <person name="Barney B.M."/>
        </authorList>
    </citation>
    <scope>NUCLEOTIDE SEQUENCE [LARGE SCALE GENOMIC DNA]</scope>
    <source>
        <strain evidence="4 5">SAG 241.80</strain>
    </source>
</reference>
<feature type="region of interest" description="Disordered" evidence="1">
    <location>
        <begin position="1070"/>
        <end position="1326"/>
    </location>
</feature>
<evidence type="ECO:0000313" key="4">
    <source>
        <dbReference type="EMBL" id="PSC76136.1"/>
    </source>
</evidence>
<sequence length="1388" mass="147202">MAAAAAVKQQLEDNWSNSRQHNVFPLAQIDYIMRRKRAQQGLTVTQAPAASGRRRRGAGGDQEDAELVLPRWDVEPKELSNRLLRQFHLDKTIDGKEVLLRSVSRNDELGIAVSRKVLVVAAEEVPAFFAKHHGIQGQGWNSPARLFHHLHHAVPTQLMPAPGGQPRLVHGAEGFTVETAKAWCTECPVRADMAAKKPAEKRVVHPIVAIMTLMHLAADLIDLGAGRDERYRYVLVVIDVFSRYCWLYPLASKTTIGVARHLYFQFMRTQVPAKLQTDNGLEFCGKEVKELCELFNVRHAKSMPGHPETNGCVERKNRELKNKIRALLMACPLFDWAFHVLTVMQMVNNSPTSALGGMAPTKALFGTLPSNMNLPLLDDIVRLLGFTSSAEANDADTPPAPATRKGSAAQPKRRRTLSELVLPSDSEDEASDDAALDEATLQIAATASPLGRRSTRTNAGGRLSQLVADELLDEAGEVPTRALPQRATAMRSPSGKRRAATSLLDQLAAIAAECDAADELDKVDDSSDGAGTSADAEAAASLAQQPEQLDQQEQQEQQEEEQQQEGQPEQHEEPAAAVAPPAVHAAAQPNVAAPGTTDETAAEQPGTEEGTEVVAALQQPPAAALAAARGSSDGAEAHAGGGEAPAVTPAVAGLPLPVFEDKGDFKAAPAAANGTASKEAQQAAVPRSSRDPRLAGKKQQQQQQQQQQPSSSGAAKLARSAREGSALSSQHKERPASRKRSSRSRSREGSRRRDSRRRDSREREGREAKRGRRSRSPSVRGSNRHGGAGTRQASAPQKHAAVLDRARERGWREDNPVAFRRHPPQDEAQAAAPRGGGRGGQGWSDQQDRRYESAAAAVAARYSQQRVPGQGQGQGQGRGYGRPRSRSPPPDRYGRAPAHYSRPHDEPPPREPGYRGPSLHYAEAQQRYPAGEPPQGGYGGGYTPPGGGYAARAHEPGGPPGYEPTGAPGFGGGSSPPGYSPSPAAVPALGGAPGFNGGGARGLPSGSPSMAFLPPAAAPAAYGQQYGQHMMAAPAAAPYSGGMPGMAGMGPGFGAAPFMDAAPGFSAGGAGGYQPQQAPQYAPSAGGGYQAATPAAGAAYAPQGGPGPSRYEAEPPRDGRWAEEAPGPGYGRGGGRREEPYSVGGRGDEYGGGSGRSGGQQRGQRQFDGRTTVPYEQRTGQVGGRDAAYSRDHSRSQQRGGFELRHEAAARRERSPPPYAHRGTAYDDRQQQPRGGDYRGDSHGAQPARGEYGGGRSCEYGSSRGDDRRGRQPYIAPQPYDDALGGDLPQQHSSDAPYGGPPQHGAPAGPGPGPAAAAGPPGPEQQVVWYYTDPQGVVRGPHSIAQFRKWLNTMSQRPELRDEYVAFRAVALFKQDGGAAVPLNALLG</sequence>
<dbReference type="Proteomes" id="UP000239649">
    <property type="component" value="Unassembled WGS sequence"/>
</dbReference>
<feature type="compositionally biased region" description="Low complexity" evidence="1">
    <location>
        <begin position="699"/>
        <end position="708"/>
    </location>
</feature>
<dbReference type="InterPro" id="IPR001584">
    <property type="entry name" value="Integrase_cat-core"/>
</dbReference>
<dbReference type="PROSITE" id="PS50994">
    <property type="entry name" value="INTEGRASE"/>
    <property type="match status" value="1"/>
</dbReference>
<dbReference type="InterPro" id="IPR036397">
    <property type="entry name" value="RNaseH_sf"/>
</dbReference>
<feature type="compositionally biased region" description="Basic and acidic residues" evidence="1">
    <location>
        <begin position="1224"/>
        <end position="1242"/>
    </location>
</feature>
<feature type="compositionally biased region" description="Low complexity" evidence="1">
    <location>
        <begin position="575"/>
        <end position="594"/>
    </location>
</feature>
<accession>A0A2P6VPV7</accession>
<feature type="domain" description="GYF" evidence="2">
    <location>
        <begin position="1326"/>
        <end position="1387"/>
    </location>
</feature>
<feature type="compositionally biased region" description="Gly residues" evidence="1">
    <location>
        <begin position="870"/>
        <end position="880"/>
    </location>
</feature>
<dbReference type="PROSITE" id="PS50829">
    <property type="entry name" value="GYF"/>
    <property type="match status" value="1"/>
</dbReference>
<organism evidence="4 5">
    <name type="scientific">Micractinium conductrix</name>
    <dbReference type="NCBI Taxonomy" id="554055"/>
    <lineage>
        <taxon>Eukaryota</taxon>
        <taxon>Viridiplantae</taxon>
        <taxon>Chlorophyta</taxon>
        <taxon>core chlorophytes</taxon>
        <taxon>Trebouxiophyceae</taxon>
        <taxon>Chlorellales</taxon>
        <taxon>Chlorellaceae</taxon>
        <taxon>Chlorella clade</taxon>
        <taxon>Micractinium</taxon>
    </lineage>
</organism>
<dbReference type="GO" id="GO:0015074">
    <property type="term" value="P:DNA integration"/>
    <property type="evidence" value="ECO:0007669"/>
    <property type="project" value="InterPro"/>
</dbReference>
<comment type="caution">
    <text evidence="4">The sequence shown here is derived from an EMBL/GenBank/DDBJ whole genome shotgun (WGS) entry which is preliminary data.</text>
</comment>
<dbReference type="GO" id="GO:0003676">
    <property type="term" value="F:nucleic acid binding"/>
    <property type="evidence" value="ECO:0007669"/>
    <property type="project" value="InterPro"/>
</dbReference>
<name>A0A2P6VPV7_9CHLO</name>
<feature type="domain" description="Integrase catalytic" evidence="3">
    <location>
        <begin position="202"/>
        <end position="368"/>
    </location>
</feature>
<dbReference type="InterPro" id="IPR012337">
    <property type="entry name" value="RNaseH-like_sf"/>
</dbReference>
<dbReference type="InterPro" id="IPR050951">
    <property type="entry name" value="Retrovirus_Pol_polyprotein"/>
</dbReference>
<dbReference type="PANTHER" id="PTHR37984">
    <property type="entry name" value="PROTEIN CBG26694"/>
    <property type="match status" value="1"/>
</dbReference>
<proteinExistence type="predicted"/>
<feature type="compositionally biased region" description="Gly residues" evidence="1">
    <location>
        <begin position="934"/>
        <end position="949"/>
    </location>
</feature>
<feature type="compositionally biased region" description="Low complexity" evidence="1">
    <location>
        <begin position="615"/>
        <end position="638"/>
    </location>
</feature>
<feature type="compositionally biased region" description="Low complexity" evidence="1">
    <location>
        <begin position="853"/>
        <end position="869"/>
    </location>
</feature>
<dbReference type="Gene3D" id="3.30.1490.40">
    <property type="match status" value="1"/>
</dbReference>
<dbReference type="PANTHER" id="PTHR37984:SF5">
    <property type="entry name" value="PROTEIN NYNRIN-LIKE"/>
    <property type="match status" value="1"/>
</dbReference>
<feature type="region of interest" description="Disordered" evidence="1">
    <location>
        <begin position="520"/>
        <end position="649"/>
    </location>
</feature>
<feature type="region of interest" description="Disordered" evidence="1">
    <location>
        <begin position="42"/>
        <end position="64"/>
    </location>
</feature>
<feature type="compositionally biased region" description="Low complexity" evidence="1">
    <location>
        <begin position="1073"/>
        <end position="1103"/>
    </location>
</feature>
<feature type="region of interest" description="Disordered" evidence="1">
    <location>
        <begin position="665"/>
        <end position="985"/>
    </location>
</feature>
<dbReference type="InterPro" id="IPR035445">
    <property type="entry name" value="GYF-like_dom_sf"/>
</dbReference>
<gene>
    <name evidence="4" type="primary">g657</name>
    <name evidence="4" type="ORF">C2E20_0657</name>
</gene>
<feature type="compositionally biased region" description="Basic and acidic residues" evidence="1">
    <location>
        <begin position="902"/>
        <end position="913"/>
    </location>
</feature>
<dbReference type="OrthoDB" id="2016337at2759"/>
<keyword evidence="5" id="KW-1185">Reference proteome</keyword>
<feature type="region of interest" description="Disordered" evidence="1">
    <location>
        <begin position="391"/>
        <end position="433"/>
    </location>
</feature>
<dbReference type="SUPFAM" id="SSF55277">
    <property type="entry name" value="GYF domain"/>
    <property type="match status" value="1"/>
</dbReference>
<feature type="compositionally biased region" description="Basic and acidic residues" evidence="1">
    <location>
        <begin position="745"/>
        <end position="768"/>
    </location>
</feature>
<dbReference type="Gene3D" id="3.30.420.10">
    <property type="entry name" value="Ribonuclease H-like superfamily/Ribonuclease H"/>
    <property type="match status" value="1"/>
</dbReference>
<feature type="compositionally biased region" description="Gly residues" evidence="1">
    <location>
        <begin position="1150"/>
        <end position="1161"/>
    </location>
</feature>